<keyword evidence="1" id="KW-0472">Membrane</keyword>
<feature type="non-terminal residue" evidence="2">
    <location>
        <position position="38"/>
    </location>
</feature>
<proteinExistence type="predicted"/>
<reference evidence="2" key="1">
    <citation type="journal article" date="2015" name="Nature">
        <title>Complex archaea that bridge the gap between prokaryotes and eukaryotes.</title>
        <authorList>
            <person name="Spang A."/>
            <person name="Saw J.H."/>
            <person name="Jorgensen S.L."/>
            <person name="Zaremba-Niedzwiedzka K."/>
            <person name="Martijn J."/>
            <person name="Lind A.E."/>
            <person name="van Eijk R."/>
            <person name="Schleper C."/>
            <person name="Guy L."/>
            <person name="Ettema T.J."/>
        </authorList>
    </citation>
    <scope>NUCLEOTIDE SEQUENCE</scope>
</reference>
<evidence type="ECO:0000256" key="1">
    <source>
        <dbReference type="SAM" id="Phobius"/>
    </source>
</evidence>
<comment type="caution">
    <text evidence="2">The sequence shown here is derived from an EMBL/GenBank/DDBJ whole genome shotgun (WGS) entry which is preliminary data.</text>
</comment>
<organism evidence="2">
    <name type="scientific">marine sediment metagenome</name>
    <dbReference type="NCBI Taxonomy" id="412755"/>
    <lineage>
        <taxon>unclassified sequences</taxon>
        <taxon>metagenomes</taxon>
        <taxon>ecological metagenomes</taxon>
    </lineage>
</organism>
<sequence length="38" mass="4253">MSFLSLDNLQVLKAVVGCLAVLVMNEFFLLEFATNSKF</sequence>
<gene>
    <name evidence="2" type="ORF">LCGC14_2666300</name>
</gene>
<protein>
    <submittedName>
        <fullName evidence="2">Uncharacterized protein</fullName>
    </submittedName>
</protein>
<dbReference type="EMBL" id="LAZR01046632">
    <property type="protein sequence ID" value="KKK96090.1"/>
    <property type="molecule type" value="Genomic_DNA"/>
</dbReference>
<dbReference type="AlphaFoldDB" id="A0A0F9ACU0"/>
<name>A0A0F9ACU0_9ZZZZ</name>
<evidence type="ECO:0000313" key="2">
    <source>
        <dbReference type="EMBL" id="KKK96090.1"/>
    </source>
</evidence>
<keyword evidence="1" id="KW-0812">Transmembrane</keyword>
<feature type="transmembrane region" description="Helical" evidence="1">
    <location>
        <begin position="12"/>
        <end position="33"/>
    </location>
</feature>
<accession>A0A0F9ACU0</accession>
<keyword evidence="1" id="KW-1133">Transmembrane helix</keyword>